<dbReference type="STRING" id="1121439.dsat_1767"/>
<organism evidence="1 2">
    <name type="scientific">Alkalidesulfovibrio alkalitolerans DSM 16529</name>
    <dbReference type="NCBI Taxonomy" id="1121439"/>
    <lineage>
        <taxon>Bacteria</taxon>
        <taxon>Pseudomonadati</taxon>
        <taxon>Thermodesulfobacteriota</taxon>
        <taxon>Desulfovibrionia</taxon>
        <taxon>Desulfovibrionales</taxon>
        <taxon>Desulfovibrionaceae</taxon>
        <taxon>Alkalidesulfovibrio</taxon>
    </lineage>
</organism>
<evidence type="ECO:0000313" key="1">
    <source>
        <dbReference type="EMBL" id="EPR36239.1"/>
    </source>
</evidence>
<gene>
    <name evidence="1" type="ORF">dsat_1767</name>
</gene>
<dbReference type="eggNOG" id="COG2963">
    <property type="taxonomic scope" value="Bacteria"/>
</dbReference>
<dbReference type="Proteomes" id="UP000014975">
    <property type="component" value="Unassembled WGS sequence"/>
</dbReference>
<dbReference type="PATRIC" id="fig|1121439.3.peg.152"/>
<dbReference type="RefSeq" id="WP_020885653.1">
    <property type="nucleotide sequence ID" value="NZ_ATHI01000001.1"/>
</dbReference>
<comment type="caution">
    <text evidence="1">The sequence shown here is derived from an EMBL/GenBank/DDBJ whole genome shotgun (WGS) entry which is preliminary data.</text>
</comment>
<dbReference type="OrthoDB" id="5868871at2"/>
<dbReference type="EMBL" id="ATHI01000001">
    <property type="protein sequence ID" value="EPR36239.1"/>
    <property type="molecule type" value="Genomic_DNA"/>
</dbReference>
<proteinExistence type="predicted"/>
<protein>
    <submittedName>
        <fullName evidence="1">Uncharacterized protein</fullName>
    </submittedName>
</protein>
<name>S7UQD0_9BACT</name>
<reference evidence="1 2" key="1">
    <citation type="journal article" date="2013" name="Genome Announc.">
        <title>Draft genome sequences for three mercury-methylating, sulfate-reducing bacteria.</title>
        <authorList>
            <person name="Brown S.D."/>
            <person name="Hurt R.A.Jr."/>
            <person name="Gilmour C.C."/>
            <person name="Elias D.A."/>
        </authorList>
    </citation>
    <scope>NUCLEOTIDE SEQUENCE [LARGE SCALE GENOMIC DNA]</scope>
    <source>
        <strain evidence="1 2">DSM 16529</strain>
    </source>
</reference>
<evidence type="ECO:0000313" key="2">
    <source>
        <dbReference type="Proteomes" id="UP000014975"/>
    </source>
</evidence>
<keyword evidence="2" id="KW-1185">Reference proteome</keyword>
<sequence length="154" mass="17442">MARWLTDYARMAEVAARKGFAERDLAELFGLSIDEWRAWVAKRPDLAKALARGRGDADTRAERMLLARALGLTCTETTIKTAPVRGEDGAVTEEVRERRVVRKRLPPDFQALKLWLSRRRPDLWGDGGDDDPMNALSEEDIDARIRELEHQLGG</sequence>
<dbReference type="AlphaFoldDB" id="S7UQD0"/>
<accession>S7UQD0</accession>